<keyword evidence="2" id="KW-1185">Reference proteome</keyword>
<dbReference type="HOGENOM" id="CLU_1740639_0_0_1"/>
<dbReference type="AlphaFoldDB" id="A0A067TH06"/>
<dbReference type="EMBL" id="KL142369">
    <property type="protein sequence ID" value="KDR82416.1"/>
    <property type="molecule type" value="Genomic_DNA"/>
</dbReference>
<reference evidence="2" key="1">
    <citation type="journal article" date="2014" name="Proc. Natl. Acad. Sci. U.S.A.">
        <title>Extensive sampling of basidiomycete genomes demonstrates inadequacy of the white-rot/brown-rot paradigm for wood decay fungi.</title>
        <authorList>
            <person name="Riley R."/>
            <person name="Salamov A.A."/>
            <person name="Brown D.W."/>
            <person name="Nagy L.G."/>
            <person name="Floudas D."/>
            <person name="Held B.W."/>
            <person name="Levasseur A."/>
            <person name="Lombard V."/>
            <person name="Morin E."/>
            <person name="Otillar R."/>
            <person name="Lindquist E.A."/>
            <person name="Sun H."/>
            <person name="LaButti K.M."/>
            <person name="Schmutz J."/>
            <person name="Jabbour D."/>
            <person name="Luo H."/>
            <person name="Baker S.E."/>
            <person name="Pisabarro A.G."/>
            <person name="Walton J.D."/>
            <person name="Blanchette R.A."/>
            <person name="Henrissat B."/>
            <person name="Martin F."/>
            <person name="Cullen D."/>
            <person name="Hibbett D.S."/>
            <person name="Grigoriev I.V."/>
        </authorList>
    </citation>
    <scope>NUCLEOTIDE SEQUENCE [LARGE SCALE GENOMIC DNA]</scope>
    <source>
        <strain evidence="2">CBS 339.88</strain>
    </source>
</reference>
<accession>A0A067TH06</accession>
<name>A0A067TH06_GALM3</name>
<evidence type="ECO:0000313" key="1">
    <source>
        <dbReference type="EMBL" id="KDR82416.1"/>
    </source>
</evidence>
<gene>
    <name evidence="1" type="ORF">GALMADRAFT_220416</name>
</gene>
<dbReference type="OrthoDB" id="3354157at2759"/>
<sequence length="150" mass="16941">MDLLQMLTVNVIHSLTVTMMSRITLNLRKSVSEHDTAVRAEMPSMFTQRSQVYTNHPIKIVGPGFNDFDLNEDERQFPMISIANPRKNNTTSTTNLDSEVSSTWGNTWSAHPNYHDPIQEIESGENVRFQARTTLDSKGNGLLYQSHCAA</sequence>
<organism evidence="1 2">
    <name type="scientific">Galerina marginata (strain CBS 339.88)</name>
    <dbReference type="NCBI Taxonomy" id="685588"/>
    <lineage>
        <taxon>Eukaryota</taxon>
        <taxon>Fungi</taxon>
        <taxon>Dikarya</taxon>
        <taxon>Basidiomycota</taxon>
        <taxon>Agaricomycotina</taxon>
        <taxon>Agaricomycetes</taxon>
        <taxon>Agaricomycetidae</taxon>
        <taxon>Agaricales</taxon>
        <taxon>Agaricineae</taxon>
        <taxon>Strophariaceae</taxon>
        <taxon>Galerina</taxon>
    </lineage>
</organism>
<evidence type="ECO:0000313" key="2">
    <source>
        <dbReference type="Proteomes" id="UP000027222"/>
    </source>
</evidence>
<proteinExistence type="predicted"/>
<protein>
    <submittedName>
        <fullName evidence="1">Uncharacterized protein</fullName>
    </submittedName>
</protein>
<dbReference type="Proteomes" id="UP000027222">
    <property type="component" value="Unassembled WGS sequence"/>
</dbReference>